<dbReference type="PANTHER" id="PTHR42995">
    <property type="entry name" value="ACETYL-COENZYME A CARBOXYLASE CARBOXYL TRANSFERASE SUBUNIT BETA, CHLOROPLASTIC"/>
    <property type="match status" value="1"/>
</dbReference>
<keyword evidence="7 13" id="KW-0276">Fatty acid metabolism</keyword>
<dbReference type="HAMAP" id="MF_01395">
    <property type="entry name" value="AcetylCoA_CT_beta"/>
    <property type="match status" value="1"/>
</dbReference>
<dbReference type="EMBL" id="JANX01000314">
    <property type="protein sequence ID" value="KGM32457.1"/>
    <property type="molecule type" value="Genomic_DNA"/>
</dbReference>
<dbReference type="GO" id="GO:0003989">
    <property type="term" value="F:acetyl-CoA carboxylase activity"/>
    <property type="evidence" value="ECO:0007669"/>
    <property type="project" value="InterPro"/>
</dbReference>
<comment type="subunit">
    <text evidence="13">Acetyl-CoA carboxylase is a heterohexamer composed of biotin carboxyl carrier protein (AccB), biotin carboxylase (AccC) and two subunits each of ACCase subunit alpha (AccA) and ACCase subunit beta (AccD).</text>
</comment>
<keyword evidence="10 13" id="KW-0443">Lipid metabolism</keyword>
<evidence type="ECO:0000259" key="14">
    <source>
        <dbReference type="PROSITE" id="PS50980"/>
    </source>
</evidence>
<dbReference type="PANTHER" id="PTHR42995:SF5">
    <property type="entry name" value="ACETYL-COENZYME A CARBOXYLASE CARBOXYL TRANSFERASE SUBUNIT BETA, CHLOROPLASTIC"/>
    <property type="match status" value="1"/>
</dbReference>
<dbReference type="InterPro" id="IPR000438">
    <property type="entry name" value="Acetyl_CoA_COase_Trfase_b_su"/>
</dbReference>
<evidence type="ECO:0000256" key="1">
    <source>
        <dbReference type="ARBA" id="ARBA00004496"/>
    </source>
</evidence>
<comment type="caution">
    <text evidence="15">The sequence shown here is derived from an EMBL/GenBank/DDBJ whole genome shotgun (WGS) entry which is preliminary data.</text>
</comment>
<dbReference type="OrthoDB" id="9772975at2"/>
<comment type="catalytic activity">
    <reaction evidence="13">
        <text>N(6)-carboxybiotinyl-L-lysyl-[protein] + acetyl-CoA = N(6)-biotinyl-L-lysyl-[protein] + malonyl-CoA</text>
        <dbReference type="Rhea" id="RHEA:54728"/>
        <dbReference type="Rhea" id="RHEA-COMP:10505"/>
        <dbReference type="Rhea" id="RHEA-COMP:10506"/>
        <dbReference type="ChEBI" id="CHEBI:57288"/>
        <dbReference type="ChEBI" id="CHEBI:57384"/>
        <dbReference type="ChEBI" id="CHEBI:83144"/>
        <dbReference type="ChEBI" id="CHEBI:83145"/>
        <dbReference type="EC" id="2.1.3.15"/>
    </reaction>
</comment>
<evidence type="ECO:0000256" key="2">
    <source>
        <dbReference type="ARBA" id="ARBA00022516"/>
    </source>
</evidence>
<name>A0A0A0D606_9PROT</name>
<dbReference type="NCBIfam" id="TIGR00515">
    <property type="entry name" value="accD"/>
    <property type="match status" value="1"/>
</dbReference>
<reference evidence="15 16" key="1">
    <citation type="submission" date="2014-01" db="EMBL/GenBank/DDBJ databases">
        <title>Genome sequence determination for a cystic fibrosis isolate, Inquilinus limosus.</title>
        <authorList>
            <person name="Pino M."/>
            <person name="Di Conza J."/>
            <person name="Gutkind G."/>
        </authorList>
    </citation>
    <scope>NUCLEOTIDE SEQUENCE [LARGE SCALE GENOMIC DNA]</scope>
    <source>
        <strain evidence="15 16">MP06</strain>
    </source>
</reference>
<accession>A0A0A0D606</accession>
<comment type="pathway">
    <text evidence="13">Lipid metabolism; malonyl-CoA biosynthesis; malonyl-CoA from acetyl-CoA: step 1/1.</text>
</comment>
<dbReference type="Pfam" id="PF01039">
    <property type="entry name" value="Carboxyl_trans"/>
    <property type="match status" value="1"/>
</dbReference>
<keyword evidence="5 13" id="KW-0547">Nucleotide-binding</keyword>
<evidence type="ECO:0000313" key="16">
    <source>
        <dbReference type="Proteomes" id="UP000029995"/>
    </source>
</evidence>
<evidence type="ECO:0000256" key="5">
    <source>
        <dbReference type="ARBA" id="ARBA00022741"/>
    </source>
</evidence>
<dbReference type="GO" id="GO:2001295">
    <property type="term" value="P:malonyl-CoA biosynthetic process"/>
    <property type="evidence" value="ECO:0007669"/>
    <property type="project" value="UniProtKB-UniRule"/>
</dbReference>
<keyword evidence="6 13" id="KW-0863">Zinc-finger</keyword>
<dbReference type="SUPFAM" id="SSF52096">
    <property type="entry name" value="ClpP/crotonase"/>
    <property type="match status" value="1"/>
</dbReference>
<feature type="zinc finger region" description="C4-type" evidence="13">
    <location>
        <begin position="30"/>
        <end position="52"/>
    </location>
</feature>
<dbReference type="RefSeq" id="WP_034843340.1">
    <property type="nucleotide sequence ID" value="NZ_JANX01000314.1"/>
</dbReference>
<evidence type="ECO:0000256" key="13">
    <source>
        <dbReference type="HAMAP-Rule" id="MF_01395"/>
    </source>
</evidence>
<dbReference type="Proteomes" id="UP000029995">
    <property type="component" value="Unassembled WGS sequence"/>
</dbReference>
<keyword evidence="2 13" id="KW-0444">Lipid biosynthesis</keyword>
<keyword evidence="4 13" id="KW-0479">Metal-binding</keyword>
<evidence type="ECO:0000313" key="15">
    <source>
        <dbReference type="EMBL" id="KGM32457.1"/>
    </source>
</evidence>
<gene>
    <name evidence="13" type="primary">accD</name>
    <name evidence="15" type="ORF">P409_21245</name>
</gene>
<evidence type="ECO:0000256" key="12">
    <source>
        <dbReference type="ARBA" id="ARBA00025280"/>
    </source>
</evidence>
<dbReference type="InterPro" id="IPR029045">
    <property type="entry name" value="ClpP/crotonase-like_dom_sf"/>
</dbReference>
<keyword evidence="3 13" id="KW-0808">Transferase</keyword>
<feature type="binding site" evidence="13">
    <location>
        <position position="52"/>
    </location>
    <ligand>
        <name>Zn(2+)</name>
        <dbReference type="ChEBI" id="CHEBI:29105"/>
    </ligand>
</feature>
<dbReference type="InterPro" id="IPR034733">
    <property type="entry name" value="AcCoA_carboxyl_beta"/>
</dbReference>
<dbReference type="EC" id="2.1.3.15" evidence="13"/>
<keyword evidence="13" id="KW-0963">Cytoplasm</keyword>
<feature type="binding site" evidence="13">
    <location>
        <position position="33"/>
    </location>
    <ligand>
        <name>Zn(2+)</name>
        <dbReference type="ChEBI" id="CHEBI:29105"/>
    </ligand>
</feature>
<organism evidence="15 16">
    <name type="scientific">Inquilinus limosus MP06</name>
    <dbReference type="NCBI Taxonomy" id="1398085"/>
    <lineage>
        <taxon>Bacteria</taxon>
        <taxon>Pseudomonadati</taxon>
        <taxon>Pseudomonadota</taxon>
        <taxon>Alphaproteobacteria</taxon>
        <taxon>Rhodospirillales</taxon>
        <taxon>Rhodospirillaceae</taxon>
        <taxon>Inquilinus</taxon>
    </lineage>
</organism>
<dbReference type="UniPathway" id="UPA00655">
    <property type="reaction ID" value="UER00711"/>
</dbReference>
<evidence type="ECO:0000256" key="4">
    <source>
        <dbReference type="ARBA" id="ARBA00022723"/>
    </source>
</evidence>
<comment type="subcellular location">
    <subcellularLocation>
        <location evidence="1 13">Cytoplasm</location>
    </subcellularLocation>
</comment>
<evidence type="ECO:0000256" key="11">
    <source>
        <dbReference type="ARBA" id="ARBA00023160"/>
    </source>
</evidence>
<proteinExistence type="inferred from homology"/>
<evidence type="ECO:0000256" key="8">
    <source>
        <dbReference type="ARBA" id="ARBA00022833"/>
    </source>
</evidence>
<evidence type="ECO:0000256" key="6">
    <source>
        <dbReference type="ARBA" id="ARBA00022771"/>
    </source>
</evidence>
<dbReference type="GO" id="GO:0008270">
    <property type="term" value="F:zinc ion binding"/>
    <property type="evidence" value="ECO:0007669"/>
    <property type="project" value="UniProtKB-UniRule"/>
</dbReference>
<feature type="binding site" evidence="13">
    <location>
        <position position="30"/>
    </location>
    <ligand>
        <name>Zn(2+)</name>
        <dbReference type="ChEBI" id="CHEBI:29105"/>
    </ligand>
</feature>
<protein>
    <recommendedName>
        <fullName evidence="13">Acetyl-coenzyme A carboxylase carboxyl transferase subunit beta</fullName>
        <shortName evidence="13">ACCase subunit beta</shortName>
        <shortName evidence="13">Acetyl-CoA carboxylase carboxyltransferase subunit beta</shortName>
        <ecNumber evidence="13">2.1.3.15</ecNumber>
    </recommendedName>
</protein>
<comment type="cofactor">
    <cofactor evidence="13">
        <name>Zn(2+)</name>
        <dbReference type="ChEBI" id="CHEBI:29105"/>
    </cofactor>
    <text evidence="13">Binds 1 zinc ion per subunit.</text>
</comment>
<evidence type="ECO:0000256" key="7">
    <source>
        <dbReference type="ARBA" id="ARBA00022832"/>
    </source>
</evidence>
<dbReference type="InterPro" id="IPR041010">
    <property type="entry name" value="Znf-ACC"/>
</dbReference>
<dbReference type="InterPro" id="IPR011762">
    <property type="entry name" value="COA_CT_N"/>
</dbReference>
<comment type="function">
    <text evidence="12 13">Component of the acetyl coenzyme A carboxylase (ACC) complex. Biotin carboxylase (BC) catalyzes the carboxylation of biotin on its carrier protein (BCCP) and then the CO(2) group is transferred by the transcarboxylase to acetyl-CoA to form malonyl-CoA.</text>
</comment>
<evidence type="ECO:0000256" key="3">
    <source>
        <dbReference type="ARBA" id="ARBA00022679"/>
    </source>
</evidence>
<dbReference type="GO" id="GO:0005524">
    <property type="term" value="F:ATP binding"/>
    <property type="evidence" value="ECO:0007669"/>
    <property type="project" value="UniProtKB-KW"/>
</dbReference>
<dbReference type="Gene3D" id="3.90.226.10">
    <property type="entry name" value="2-enoyl-CoA Hydratase, Chain A, domain 1"/>
    <property type="match status" value="1"/>
</dbReference>
<comment type="similarity">
    <text evidence="13">Belongs to the AccD/PCCB family.</text>
</comment>
<sequence length="312" mass="33815">MNWLTNYIRPKIRALVSSRPETPDNLWTKCPNCEAMLFHRDLEANLHVCQHCGHHMRLSPTKRLAMLFDDGKYETIELPKPAVDPLKFRDTERYTDRLKKAQTKTGASDAIVVAHGKMGGQDTVIAAFDFGFMGGSMGMAVGEGLVAAAKLAVMQHAPLVVVPASGGARMQEGILSLMQMPRSIIAVEQVKDAGLPYIVVLTDPTTGGVTASFAMVGDIHIAERGSQIGFAGARVIEETIRETLPEGFQRAEYLLDHGMVDVVVVRKDLRETLIRTLGHLMGGVHPAPVEIVVDPADIAAAAAIEGEPAYRA</sequence>
<keyword evidence="11 13" id="KW-0275">Fatty acid biosynthesis</keyword>
<dbReference type="GO" id="GO:0016743">
    <property type="term" value="F:carboxyl- or carbamoyltransferase activity"/>
    <property type="evidence" value="ECO:0007669"/>
    <property type="project" value="UniProtKB-UniRule"/>
</dbReference>
<evidence type="ECO:0000256" key="9">
    <source>
        <dbReference type="ARBA" id="ARBA00022840"/>
    </source>
</evidence>
<evidence type="ECO:0000256" key="10">
    <source>
        <dbReference type="ARBA" id="ARBA00023098"/>
    </source>
</evidence>
<dbReference type="GO" id="GO:0006633">
    <property type="term" value="P:fatty acid biosynthetic process"/>
    <property type="evidence" value="ECO:0007669"/>
    <property type="project" value="UniProtKB-KW"/>
</dbReference>
<dbReference type="GO" id="GO:0009329">
    <property type="term" value="C:acetate CoA-transferase complex"/>
    <property type="evidence" value="ECO:0007669"/>
    <property type="project" value="TreeGrafter"/>
</dbReference>
<dbReference type="AlphaFoldDB" id="A0A0A0D606"/>
<keyword evidence="9 13" id="KW-0067">ATP-binding</keyword>
<dbReference type="Pfam" id="PF17848">
    <property type="entry name" value="Zn_ribbon_ACC"/>
    <property type="match status" value="1"/>
</dbReference>
<dbReference type="PRINTS" id="PR01070">
    <property type="entry name" value="ACCCTRFRASEB"/>
</dbReference>
<keyword evidence="8 13" id="KW-0862">Zinc</keyword>
<dbReference type="PROSITE" id="PS50980">
    <property type="entry name" value="COA_CT_NTER"/>
    <property type="match status" value="1"/>
</dbReference>
<feature type="binding site" evidence="13">
    <location>
        <position position="49"/>
    </location>
    <ligand>
        <name>Zn(2+)</name>
        <dbReference type="ChEBI" id="CHEBI:29105"/>
    </ligand>
</feature>
<feature type="domain" description="CoA carboxyltransferase N-terminal" evidence="14">
    <location>
        <begin position="26"/>
        <end position="295"/>
    </location>
</feature>